<comment type="subcellular location">
    <subcellularLocation>
        <location evidence="1">Membrane</location>
        <topology evidence="1">Multi-pass membrane protein</topology>
    </subcellularLocation>
</comment>
<dbReference type="Pfam" id="PF01578">
    <property type="entry name" value="Cytochrom_C_asm"/>
    <property type="match status" value="1"/>
</dbReference>
<evidence type="ECO:0000256" key="2">
    <source>
        <dbReference type="ARBA" id="ARBA00022692"/>
    </source>
</evidence>
<protein>
    <recommendedName>
        <fullName evidence="7">Cytochrome c assembly protein domain-containing protein</fullName>
    </recommendedName>
</protein>
<sequence length="264" mass="27708">MMIVAGATLALPAELQKAAALVPALKSNWLMMHVSVMMLSYATLLVGSLSCVAFLVVDASQGWSSAKGTLGFLDNLVSGGEKSEDVIDIEIEGGAGPSGDGIEYGANAVGTAIMASAETTKVRQRNRPQVVEEGSAGAGALALAAEFPLAAPVDSGDRLLKEMDNLSYRCLGAGFALLTAGLISGAVWANEAWGSYWSWDPKETWALITWLTYATYLHSRLVAGKSKKEVAAVGAAGFIVVWVCYVGVNLWGVGLHSYGWFANK</sequence>
<evidence type="ECO:0000259" key="7">
    <source>
        <dbReference type="Pfam" id="PF01578"/>
    </source>
</evidence>
<organism evidence="8">
    <name type="scientific">Mantoniella antarctica</name>
    <dbReference type="NCBI Taxonomy" id="81844"/>
    <lineage>
        <taxon>Eukaryota</taxon>
        <taxon>Viridiplantae</taxon>
        <taxon>Chlorophyta</taxon>
        <taxon>Mamiellophyceae</taxon>
        <taxon>Mamiellales</taxon>
        <taxon>Mamiellaceae</taxon>
        <taxon>Mantoniella</taxon>
    </lineage>
</organism>
<proteinExistence type="predicted"/>
<evidence type="ECO:0000256" key="1">
    <source>
        <dbReference type="ARBA" id="ARBA00004141"/>
    </source>
</evidence>
<dbReference type="AlphaFoldDB" id="A0A7S0X7L0"/>
<dbReference type="InterPro" id="IPR002541">
    <property type="entry name" value="Cyt_c_assembly"/>
</dbReference>
<evidence type="ECO:0000313" key="8">
    <source>
        <dbReference type="EMBL" id="CAD8703679.1"/>
    </source>
</evidence>
<feature type="transmembrane region" description="Helical" evidence="6">
    <location>
        <begin position="230"/>
        <end position="251"/>
    </location>
</feature>
<dbReference type="PANTHER" id="PTHR30071:SF1">
    <property type="entry name" value="CYTOCHROME B_B6 PROTEIN-RELATED"/>
    <property type="match status" value="1"/>
</dbReference>
<dbReference type="GO" id="GO:0005886">
    <property type="term" value="C:plasma membrane"/>
    <property type="evidence" value="ECO:0007669"/>
    <property type="project" value="TreeGrafter"/>
</dbReference>
<dbReference type="InterPro" id="IPR017562">
    <property type="entry name" value="Cyt_c_biogenesis_CcsA"/>
</dbReference>
<name>A0A7S0X7L0_9CHLO</name>
<evidence type="ECO:0000256" key="4">
    <source>
        <dbReference type="ARBA" id="ARBA00022989"/>
    </source>
</evidence>
<keyword evidence="4 6" id="KW-1133">Transmembrane helix</keyword>
<evidence type="ECO:0000256" key="6">
    <source>
        <dbReference type="SAM" id="Phobius"/>
    </source>
</evidence>
<accession>A0A7S0X7L0</accession>
<feature type="transmembrane region" description="Helical" evidence="6">
    <location>
        <begin position="168"/>
        <end position="189"/>
    </location>
</feature>
<dbReference type="GO" id="GO:0020037">
    <property type="term" value="F:heme binding"/>
    <property type="evidence" value="ECO:0007669"/>
    <property type="project" value="InterPro"/>
</dbReference>
<feature type="domain" description="Cytochrome c assembly protein" evidence="7">
    <location>
        <begin position="1"/>
        <end position="256"/>
    </location>
</feature>
<gene>
    <name evidence="8" type="ORF">MANT1106_LOCUS6361</name>
</gene>
<evidence type="ECO:0000256" key="3">
    <source>
        <dbReference type="ARBA" id="ARBA00022748"/>
    </source>
</evidence>
<keyword evidence="2 6" id="KW-0812">Transmembrane</keyword>
<reference evidence="8" key="1">
    <citation type="submission" date="2021-01" db="EMBL/GenBank/DDBJ databases">
        <authorList>
            <person name="Corre E."/>
            <person name="Pelletier E."/>
            <person name="Niang G."/>
            <person name="Scheremetjew M."/>
            <person name="Finn R."/>
            <person name="Kale V."/>
            <person name="Holt S."/>
            <person name="Cochrane G."/>
            <person name="Meng A."/>
            <person name="Brown T."/>
            <person name="Cohen L."/>
        </authorList>
    </citation>
    <scope>NUCLEOTIDE SEQUENCE</scope>
    <source>
        <strain evidence="8">SL-175</strain>
    </source>
</reference>
<keyword evidence="3" id="KW-0201">Cytochrome c-type biogenesis</keyword>
<dbReference type="PANTHER" id="PTHR30071">
    <property type="entry name" value="HEME EXPORTER PROTEIN C"/>
    <property type="match status" value="1"/>
</dbReference>
<dbReference type="EMBL" id="HBFC01010938">
    <property type="protein sequence ID" value="CAD8703679.1"/>
    <property type="molecule type" value="Transcribed_RNA"/>
</dbReference>
<feature type="transmembrane region" description="Helical" evidence="6">
    <location>
        <begin position="30"/>
        <end position="57"/>
    </location>
</feature>
<keyword evidence="5 6" id="KW-0472">Membrane</keyword>
<evidence type="ECO:0000256" key="5">
    <source>
        <dbReference type="ARBA" id="ARBA00023136"/>
    </source>
</evidence>
<feature type="transmembrane region" description="Helical" evidence="6">
    <location>
        <begin position="204"/>
        <end position="223"/>
    </location>
</feature>
<dbReference type="NCBIfam" id="TIGR03144">
    <property type="entry name" value="cytochr_II_ccsB"/>
    <property type="match status" value="1"/>
</dbReference>
<dbReference type="InterPro" id="IPR045062">
    <property type="entry name" value="Cyt_c_biogenesis_CcsA/CcmC"/>
</dbReference>
<dbReference type="GO" id="GO:0017004">
    <property type="term" value="P:cytochrome complex assembly"/>
    <property type="evidence" value="ECO:0007669"/>
    <property type="project" value="UniProtKB-KW"/>
</dbReference>